<evidence type="ECO:0000313" key="2">
    <source>
        <dbReference type="EMBL" id="TDH63044.1"/>
    </source>
</evidence>
<dbReference type="Pfam" id="PF00561">
    <property type="entry name" value="Abhydrolase_1"/>
    <property type="match status" value="1"/>
</dbReference>
<keyword evidence="2" id="KW-0378">Hydrolase</keyword>
<dbReference type="PANTHER" id="PTHR43433">
    <property type="entry name" value="HYDROLASE, ALPHA/BETA FOLD FAMILY PROTEIN"/>
    <property type="match status" value="1"/>
</dbReference>
<dbReference type="AlphaFoldDB" id="A0A4R5QI47"/>
<organism evidence="2 3">
    <name type="scientific">Dankookia rubra</name>
    <dbReference type="NCBI Taxonomy" id="1442381"/>
    <lineage>
        <taxon>Bacteria</taxon>
        <taxon>Pseudomonadati</taxon>
        <taxon>Pseudomonadota</taxon>
        <taxon>Alphaproteobacteria</taxon>
        <taxon>Acetobacterales</taxon>
        <taxon>Roseomonadaceae</taxon>
        <taxon>Dankookia</taxon>
    </lineage>
</organism>
<feature type="domain" description="AB hydrolase-1" evidence="1">
    <location>
        <begin position="95"/>
        <end position="183"/>
    </location>
</feature>
<evidence type="ECO:0000313" key="3">
    <source>
        <dbReference type="Proteomes" id="UP000295096"/>
    </source>
</evidence>
<dbReference type="EMBL" id="SMSJ01000007">
    <property type="protein sequence ID" value="TDH63044.1"/>
    <property type="molecule type" value="Genomic_DNA"/>
</dbReference>
<gene>
    <name evidence="2" type="ORF">E2C06_08605</name>
</gene>
<dbReference type="PANTHER" id="PTHR43433:SF5">
    <property type="entry name" value="AB HYDROLASE-1 DOMAIN-CONTAINING PROTEIN"/>
    <property type="match status" value="1"/>
</dbReference>
<evidence type="ECO:0000259" key="1">
    <source>
        <dbReference type="Pfam" id="PF00561"/>
    </source>
</evidence>
<sequence length="347" mass="37342">MRCGGRVSAFPAGRCWWRWTRPAARGFRYRRRSAQRCWPPARRTRRGDAAPAAVLVSRPETPEQEAPMPVMQVRGVNLVYEVLGDSGPVVAISPGGRRGLGSDRALGLLLAEAGYRALVYDRRNTGGSDIALAGDSESHEQAEDLLALLRALGTGPAYVAGCSSGARLSLLLGLRHPDAVLGLLLWRVTGGAYAAKRLAFNYYEQYLAAVERGGIEAVCGTEHFSALIKANPSNRARLEAMGAEAFAPQMRRWLAGFHQGSGHPVAGLAPEELRRIAVPAVLVAGNDRVHPAEGAQSAHRCMPNSVFREVLTTPADADVDFAGWEAATARLAAVFINFLRGQEARRG</sequence>
<accession>A0A4R5QI47</accession>
<protein>
    <submittedName>
        <fullName evidence="2">Alpha/beta hydrolase</fullName>
    </submittedName>
</protein>
<keyword evidence="3" id="KW-1185">Reference proteome</keyword>
<dbReference type="OrthoDB" id="7375358at2"/>
<dbReference type="InterPro" id="IPR050471">
    <property type="entry name" value="AB_hydrolase"/>
</dbReference>
<dbReference type="InterPro" id="IPR000073">
    <property type="entry name" value="AB_hydrolase_1"/>
</dbReference>
<dbReference type="InterPro" id="IPR029058">
    <property type="entry name" value="AB_hydrolase_fold"/>
</dbReference>
<proteinExistence type="predicted"/>
<comment type="caution">
    <text evidence="2">The sequence shown here is derived from an EMBL/GenBank/DDBJ whole genome shotgun (WGS) entry which is preliminary data.</text>
</comment>
<dbReference type="Proteomes" id="UP000295096">
    <property type="component" value="Unassembled WGS sequence"/>
</dbReference>
<dbReference type="GO" id="GO:0004806">
    <property type="term" value="F:triacylglycerol lipase activity"/>
    <property type="evidence" value="ECO:0007669"/>
    <property type="project" value="TreeGrafter"/>
</dbReference>
<dbReference type="Gene3D" id="3.40.50.1820">
    <property type="entry name" value="alpha/beta hydrolase"/>
    <property type="match status" value="1"/>
</dbReference>
<name>A0A4R5QI47_9PROT</name>
<reference evidence="2 3" key="1">
    <citation type="journal article" date="2016" name="J. Microbiol.">
        <title>Dankookia rubra gen. nov., sp. nov., an alphaproteobacterium isolated from sediment of a shallow stream.</title>
        <authorList>
            <person name="Kim W.H."/>
            <person name="Kim D.H."/>
            <person name="Kang K."/>
            <person name="Ahn T.Y."/>
        </authorList>
    </citation>
    <scope>NUCLEOTIDE SEQUENCE [LARGE SCALE GENOMIC DNA]</scope>
    <source>
        <strain evidence="2 3">JCM30602</strain>
    </source>
</reference>
<dbReference type="SUPFAM" id="SSF53474">
    <property type="entry name" value="alpha/beta-Hydrolases"/>
    <property type="match status" value="1"/>
</dbReference>
<dbReference type="GO" id="GO:0046503">
    <property type="term" value="P:glycerolipid catabolic process"/>
    <property type="evidence" value="ECO:0007669"/>
    <property type="project" value="TreeGrafter"/>
</dbReference>